<feature type="transmembrane region" description="Helical" evidence="6">
    <location>
        <begin position="374"/>
        <end position="395"/>
    </location>
</feature>
<keyword evidence="3 6" id="KW-1133">Transmembrane helix</keyword>
<evidence type="ECO:0000256" key="2">
    <source>
        <dbReference type="ARBA" id="ARBA00022692"/>
    </source>
</evidence>
<feature type="transmembrane region" description="Helical" evidence="6">
    <location>
        <begin position="84"/>
        <end position="101"/>
    </location>
</feature>
<name>A0A6J5DYB3_9BURK</name>
<evidence type="ECO:0000256" key="3">
    <source>
        <dbReference type="ARBA" id="ARBA00022989"/>
    </source>
</evidence>
<evidence type="ECO:0000313" key="8">
    <source>
        <dbReference type="EMBL" id="CAB3758221.1"/>
    </source>
</evidence>
<feature type="transmembrane region" description="Helical" evidence="6">
    <location>
        <begin position="415"/>
        <end position="435"/>
    </location>
</feature>
<sequence>MEIQVFGVIVFALGVLSLNLRYQWAIYFLVLCSLFSAAATVAFPALGGLAIVPVNLFLLFFALRAFNIGGGPMLLRAISPGRPGFWLVCVCAVAALGAMFLPRALAGTTYVFAIDRAGTDPNAAAMVPLAPVSGNLSQSVYVVGELVLYCCMSVFLTRREGYQHFAKAVLLLAALNVCAAVIDLATYGTSLDILSAVKTAGYTLHDGEELAGLKRITGTFAESAAFSYFTLPLFAFTANLWLLGYRPKITGLLSIGSGVALIMSTSATAYVGFVAYLFVLFLGRSERIAPDSRARKRRLCIVLSSVGVLAVIFAVTFKPSLIDVISDFFSQTLLAKADSDSGVERTAWNMQAIKNFIDTFGMGVGVGSSRASSFLLVTLSNLGVLGTTCFGLFVARSVLSPISTAHPPADRAVCYASRQGMLGVLIVASVSGTVFELGACFYLFAAAAAGLALSAGQRVKAAPRRRAIAVPRAYAGLGTGKPAHGVAGMKGAAGNASAATHGATRDAAAVPRTTAVVTQQPAPHEQGRVPAWPNRP</sequence>
<accession>A0A6J5DYB3</accession>
<evidence type="ECO:0000256" key="5">
    <source>
        <dbReference type="SAM" id="MobiDB-lite"/>
    </source>
</evidence>
<dbReference type="GO" id="GO:0016020">
    <property type="term" value="C:membrane"/>
    <property type="evidence" value="ECO:0007669"/>
    <property type="project" value="UniProtKB-SubCell"/>
</dbReference>
<dbReference type="Proteomes" id="UP000494329">
    <property type="component" value="Unassembled WGS sequence"/>
</dbReference>
<feature type="transmembrane region" description="Helical" evidence="6">
    <location>
        <begin position="299"/>
        <end position="317"/>
    </location>
</feature>
<keyword evidence="4 6" id="KW-0472">Membrane</keyword>
<evidence type="ECO:0000256" key="6">
    <source>
        <dbReference type="SAM" id="Phobius"/>
    </source>
</evidence>
<keyword evidence="9" id="KW-1185">Reference proteome</keyword>
<comment type="subcellular location">
    <subcellularLocation>
        <location evidence="1">Membrane</location>
        <topology evidence="1">Multi-pass membrane protein</topology>
    </subcellularLocation>
</comment>
<feature type="compositionally biased region" description="Low complexity" evidence="5">
    <location>
        <begin position="497"/>
        <end position="521"/>
    </location>
</feature>
<evidence type="ECO:0000256" key="4">
    <source>
        <dbReference type="ARBA" id="ARBA00023136"/>
    </source>
</evidence>
<feature type="transmembrane region" description="Helical" evidence="6">
    <location>
        <begin position="41"/>
        <end position="63"/>
    </location>
</feature>
<reference evidence="8 9" key="1">
    <citation type="submission" date="2020-04" db="EMBL/GenBank/DDBJ databases">
        <authorList>
            <person name="De Canck E."/>
        </authorList>
    </citation>
    <scope>NUCLEOTIDE SEQUENCE [LARGE SCALE GENOMIC DNA]</scope>
    <source>
        <strain evidence="8 9">LMG 29739</strain>
    </source>
</reference>
<dbReference type="RefSeq" id="WP_175111588.1">
    <property type="nucleotide sequence ID" value="NZ_CADIKF010000020.1"/>
</dbReference>
<dbReference type="AlphaFoldDB" id="A0A6J5DYB3"/>
<keyword evidence="2 6" id="KW-0812">Transmembrane</keyword>
<feature type="transmembrane region" description="Helical" evidence="6">
    <location>
        <begin position="136"/>
        <end position="156"/>
    </location>
</feature>
<feature type="region of interest" description="Disordered" evidence="5">
    <location>
        <begin position="497"/>
        <end position="536"/>
    </location>
</feature>
<protein>
    <recommendedName>
        <fullName evidence="7">O-antigen ligase-related domain-containing protein</fullName>
    </recommendedName>
</protein>
<feature type="transmembrane region" description="Helical" evidence="6">
    <location>
        <begin position="249"/>
        <end position="279"/>
    </location>
</feature>
<evidence type="ECO:0000259" key="7">
    <source>
        <dbReference type="Pfam" id="PF04932"/>
    </source>
</evidence>
<organism evidence="8 9">
    <name type="scientific">Paraburkholderia solisilvae</name>
    <dbReference type="NCBI Taxonomy" id="624376"/>
    <lineage>
        <taxon>Bacteria</taxon>
        <taxon>Pseudomonadati</taxon>
        <taxon>Pseudomonadota</taxon>
        <taxon>Betaproteobacteria</taxon>
        <taxon>Burkholderiales</taxon>
        <taxon>Burkholderiaceae</taxon>
        <taxon>Paraburkholderia</taxon>
    </lineage>
</organism>
<feature type="domain" description="O-antigen ligase-related" evidence="7">
    <location>
        <begin position="254"/>
        <end position="367"/>
    </location>
</feature>
<dbReference type="EMBL" id="CADIKF010000020">
    <property type="protein sequence ID" value="CAB3758221.1"/>
    <property type="molecule type" value="Genomic_DNA"/>
</dbReference>
<evidence type="ECO:0000256" key="1">
    <source>
        <dbReference type="ARBA" id="ARBA00004141"/>
    </source>
</evidence>
<gene>
    <name evidence="8" type="ORF">LMG29739_02879</name>
</gene>
<dbReference type="InterPro" id="IPR007016">
    <property type="entry name" value="O-antigen_ligase-rel_domated"/>
</dbReference>
<proteinExistence type="predicted"/>
<evidence type="ECO:0000313" key="9">
    <source>
        <dbReference type="Proteomes" id="UP000494329"/>
    </source>
</evidence>
<dbReference type="Pfam" id="PF04932">
    <property type="entry name" value="Wzy_C"/>
    <property type="match status" value="1"/>
</dbReference>